<dbReference type="KEGG" id="mpu:MYPU_1380"/>
<dbReference type="InterPro" id="IPR006379">
    <property type="entry name" value="HAD-SF_hydro_IIB"/>
</dbReference>
<organism evidence="3">
    <name type="scientific">Mycoplasmopsis pulmonis (strain UAB CTIP)</name>
    <name type="common">Mycoplasma pulmonis</name>
    <dbReference type="NCBI Taxonomy" id="272635"/>
    <lineage>
        <taxon>Bacteria</taxon>
        <taxon>Bacillati</taxon>
        <taxon>Mycoplasmatota</taxon>
        <taxon>Mycoplasmoidales</taxon>
        <taxon>Metamycoplasmataceae</taxon>
        <taxon>Mycoplasmopsis</taxon>
    </lineage>
</organism>
<dbReference type="GO" id="GO:0000287">
    <property type="term" value="F:magnesium ion binding"/>
    <property type="evidence" value="ECO:0007669"/>
    <property type="project" value="TreeGrafter"/>
</dbReference>
<dbReference type="Gene3D" id="3.30.1240.10">
    <property type="match status" value="1"/>
</dbReference>
<dbReference type="AlphaFoldDB" id="Q98R72"/>
<proteinExistence type="inferred from homology"/>
<dbReference type="PIR" id="B90529">
    <property type="entry name" value="B90529"/>
</dbReference>
<sequence>MKPNIKAYFIDLDGTLVDQGKKISQQNQQAIQSALSQNKAIIISTGRNMNEKNIKLLSNLNVESISFLNGSIILHKGQIIQDLSIDLKHIPFFANYAIKNKLTIALSHKKSAKIFWIHRFSSSKKILKKINKTIENGLKIYKISLFSFDKEKISSSFQELKSLNNMDLSFVTSYGGKIIEITNISADKGQAARKIMSLINASASESMHIGDSLNDAPALKALDHLVAMASGDKNLFKYASWIGPHYKKGGVAKVILENDFYKNDKKI</sequence>
<dbReference type="InterPro" id="IPR000150">
    <property type="entry name" value="Cof"/>
</dbReference>
<accession>Q98R72</accession>
<dbReference type="STRING" id="272635.gene:17576719"/>
<gene>
    <name evidence="2" type="ordered locus">MYPU_1380</name>
</gene>
<dbReference type="NCBIfam" id="TIGR01484">
    <property type="entry name" value="HAD-SF-IIB"/>
    <property type="match status" value="1"/>
</dbReference>
<dbReference type="BioCyc" id="MPUL272635:G1GT6-136-MONOMER"/>
<dbReference type="HOGENOM" id="CLU_044146_1_3_14"/>
<comment type="similarity">
    <text evidence="1">Belongs to the HAD-like hydrolase superfamily. Cof family.</text>
</comment>
<reference evidence="2 3" key="1">
    <citation type="journal article" date="2001" name="Nucleic Acids Res.">
        <title>The complete genome sequence of the murine respiratory pathogen Mycoplasma pulmonis.</title>
        <authorList>
            <person name="Chambaud I."/>
            <person name="Heilig R."/>
            <person name="Ferris S."/>
            <person name="Barbe V."/>
            <person name="Samson D."/>
            <person name="Galisson F."/>
            <person name="Moszer I."/>
            <person name="Dybvig K."/>
            <person name="Wroblewski H."/>
            <person name="Viari A."/>
            <person name="Rocha E.P.C."/>
            <person name="Blanchard A."/>
        </authorList>
    </citation>
    <scope>NUCLEOTIDE SEQUENCE [LARGE SCALE GENOMIC DNA]</scope>
    <source>
        <strain evidence="2 3">UAB CTIP</strain>
    </source>
</reference>
<dbReference type="SUPFAM" id="SSF56784">
    <property type="entry name" value="HAD-like"/>
    <property type="match status" value="1"/>
</dbReference>
<dbReference type="NCBIfam" id="TIGR00099">
    <property type="entry name" value="Cof-subfamily"/>
    <property type="match status" value="1"/>
</dbReference>
<protein>
    <recommendedName>
        <fullName evidence="4">COF family HAD hydrolase protein</fullName>
    </recommendedName>
</protein>
<dbReference type="PANTHER" id="PTHR10000">
    <property type="entry name" value="PHOSPHOSERINE PHOSPHATASE"/>
    <property type="match status" value="1"/>
</dbReference>
<dbReference type="GO" id="GO:0005829">
    <property type="term" value="C:cytosol"/>
    <property type="evidence" value="ECO:0007669"/>
    <property type="project" value="TreeGrafter"/>
</dbReference>
<evidence type="ECO:0000313" key="2">
    <source>
        <dbReference type="EMBL" id="CAC13311.1"/>
    </source>
</evidence>
<dbReference type="GO" id="GO:0016791">
    <property type="term" value="F:phosphatase activity"/>
    <property type="evidence" value="ECO:0007669"/>
    <property type="project" value="UniProtKB-ARBA"/>
</dbReference>
<dbReference type="InterPro" id="IPR036412">
    <property type="entry name" value="HAD-like_sf"/>
</dbReference>
<dbReference type="EMBL" id="AL445563">
    <property type="protein sequence ID" value="CAC13311.1"/>
    <property type="molecule type" value="Genomic_DNA"/>
</dbReference>
<dbReference type="InterPro" id="IPR023214">
    <property type="entry name" value="HAD_sf"/>
</dbReference>
<evidence type="ECO:0008006" key="4">
    <source>
        <dbReference type="Google" id="ProtNLM"/>
    </source>
</evidence>
<keyword evidence="3" id="KW-1185">Reference proteome</keyword>
<dbReference type="Proteomes" id="UP000000528">
    <property type="component" value="Chromosome"/>
</dbReference>
<evidence type="ECO:0000313" key="3">
    <source>
        <dbReference type="Proteomes" id="UP000000528"/>
    </source>
</evidence>
<dbReference type="RefSeq" id="WP_010924942.1">
    <property type="nucleotide sequence ID" value="NC_002771.1"/>
</dbReference>
<dbReference type="Pfam" id="PF08282">
    <property type="entry name" value="Hydrolase_3"/>
    <property type="match status" value="1"/>
</dbReference>
<dbReference type="eggNOG" id="COG0561">
    <property type="taxonomic scope" value="Bacteria"/>
</dbReference>
<dbReference type="PANTHER" id="PTHR10000:SF55">
    <property type="entry name" value="5-AMINO-6-(5-PHOSPHO-D-RIBITYLAMINO)URACIL PHOSPHATASE YCSE"/>
    <property type="match status" value="1"/>
</dbReference>
<dbReference type="Gene3D" id="3.40.50.1000">
    <property type="entry name" value="HAD superfamily/HAD-like"/>
    <property type="match status" value="1"/>
</dbReference>
<name>Q98R72_MYCPU</name>
<evidence type="ECO:0000256" key="1">
    <source>
        <dbReference type="ARBA" id="ARBA00034778"/>
    </source>
</evidence>